<dbReference type="SUPFAM" id="SSF52266">
    <property type="entry name" value="SGNH hydrolase"/>
    <property type="match status" value="1"/>
</dbReference>
<dbReference type="Pfam" id="PF03629">
    <property type="entry name" value="SASA"/>
    <property type="match status" value="1"/>
</dbReference>
<dbReference type="GO" id="GO:0016787">
    <property type="term" value="F:hydrolase activity"/>
    <property type="evidence" value="ECO:0007669"/>
    <property type="project" value="UniProtKB-KW"/>
</dbReference>
<evidence type="ECO:0000313" key="2">
    <source>
        <dbReference type="Proteomes" id="UP001363151"/>
    </source>
</evidence>
<dbReference type="PANTHER" id="PTHR31988">
    <property type="entry name" value="ESTERASE, PUTATIVE (DUF303)-RELATED"/>
    <property type="match status" value="1"/>
</dbReference>
<dbReference type="InterPro" id="IPR005181">
    <property type="entry name" value="SASA"/>
</dbReference>
<proteinExistence type="predicted"/>
<comment type="caution">
    <text evidence="1">The sequence shown here is derived from an EMBL/GenBank/DDBJ whole genome shotgun (WGS) entry which is preliminary data.</text>
</comment>
<reference evidence="1 2" key="1">
    <citation type="submission" date="2024-03" db="EMBL/GenBank/DDBJ databases">
        <title>Aureococcus anophagefferens CCMP1851 and Kratosvirus quantuckense: Draft genome of a second virus-susceptible host strain in the model system.</title>
        <authorList>
            <person name="Chase E."/>
            <person name="Truchon A.R."/>
            <person name="Schepens W."/>
            <person name="Wilhelm S.W."/>
        </authorList>
    </citation>
    <scope>NUCLEOTIDE SEQUENCE [LARGE SCALE GENOMIC DNA]</scope>
    <source>
        <strain evidence="1 2">CCMP1851</strain>
    </source>
</reference>
<dbReference type="PANTHER" id="PTHR31988:SF19">
    <property type="entry name" value="9-O-ACETYL-N-ACETYLNEURAMINIC ACID DEACETYLASE-RELATED"/>
    <property type="match status" value="1"/>
</dbReference>
<dbReference type="KEGG" id="aaf:AURANDRAFT_62998"/>
<keyword evidence="2" id="KW-1185">Reference proteome</keyword>
<organism evidence="1 2">
    <name type="scientific">Aureococcus anophagefferens</name>
    <name type="common">Harmful bloom alga</name>
    <dbReference type="NCBI Taxonomy" id="44056"/>
    <lineage>
        <taxon>Eukaryota</taxon>
        <taxon>Sar</taxon>
        <taxon>Stramenopiles</taxon>
        <taxon>Ochrophyta</taxon>
        <taxon>Pelagophyceae</taxon>
        <taxon>Pelagomonadales</taxon>
        <taxon>Pelagomonadaceae</taxon>
        <taxon>Aureococcus</taxon>
    </lineage>
</organism>
<dbReference type="Proteomes" id="UP001363151">
    <property type="component" value="Unassembled WGS sequence"/>
</dbReference>
<dbReference type="Gene3D" id="3.40.50.1110">
    <property type="entry name" value="SGNH hydrolase"/>
    <property type="match status" value="1"/>
</dbReference>
<dbReference type="InterPro" id="IPR036514">
    <property type="entry name" value="SGNH_hydro_sf"/>
</dbReference>
<accession>A0ABR1FUY0</accession>
<protein>
    <submittedName>
        <fullName evidence="1">Carbohydrate esterase</fullName>
    </submittedName>
</protein>
<name>A0ABR1FUY0_AURAN</name>
<dbReference type="InterPro" id="IPR052940">
    <property type="entry name" value="Carb_Esterase_6"/>
</dbReference>
<sequence>MAESNGSPPVDPDEEKEEIVVPTQPVHVFLLAGQSNMAGRGVLADDATTREAPALDDRIFVWKDGAWAAPAHHPLHSDKDTAGVGPGLSFAREIIQALPAAERCVGLVPCAVGGTAIARWEPDGGDLFAAAADAAKASVEASAAADARLSGVLWHQGESDADDAARAAAYPDALARVARSLPERACCDAADFVPVMIVGELGVNFLDAKRFPHARAVNDAICKAPGVLDQEGRLVSVCSALGLSHLGDNLHFDALSAEILGRRYAHAWLLTEGLAPPDLHDFALAPGFLNDEVDRPWYSRFFGMITCAT</sequence>
<dbReference type="EMBL" id="JBBJCI010000226">
    <property type="protein sequence ID" value="KAK7239167.1"/>
    <property type="molecule type" value="Genomic_DNA"/>
</dbReference>
<evidence type="ECO:0000313" key="1">
    <source>
        <dbReference type="EMBL" id="KAK7239167.1"/>
    </source>
</evidence>
<gene>
    <name evidence="1" type="ORF">SO694_00027360</name>
</gene>